<gene>
    <name evidence="3" type="ORF">EV684_1229</name>
</gene>
<protein>
    <submittedName>
        <fullName evidence="3">Uncharacterized protein DUF1992</fullName>
    </submittedName>
</protein>
<evidence type="ECO:0000256" key="1">
    <source>
        <dbReference type="SAM" id="MobiDB-lite"/>
    </source>
</evidence>
<feature type="region of interest" description="Disordered" evidence="1">
    <location>
        <begin position="24"/>
        <end position="50"/>
    </location>
</feature>
<name>A0A4R2MEM1_RUBGE</name>
<dbReference type="GeneID" id="99682704"/>
<sequence>MATRREDKRLERLRTLDEQIADALRQSQDSGELKSAPSWGRPLALDDGYDQTPDGLKMPFKILKDAGHVPAEVELMREIAALQAELDAAPAAEADTPAWRARRQRVAELRQQLALRLEHLRRSASL</sequence>
<feature type="domain" description="DnaJ homologue subfamily C member 28 conserved" evidence="2">
    <location>
        <begin position="23"/>
        <end position="86"/>
    </location>
</feature>
<evidence type="ECO:0000313" key="4">
    <source>
        <dbReference type="Proteomes" id="UP000295106"/>
    </source>
</evidence>
<evidence type="ECO:0000313" key="3">
    <source>
        <dbReference type="EMBL" id="TCO97382.1"/>
    </source>
</evidence>
<evidence type="ECO:0000259" key="2">
    <source>
        <dbReference type="Pfam" id="PF09350"/>
    </source>
</evidence>
<reference evidence="3 4" key="1">
    <citation type="submission" date="2019-03" db="EMBL/GenBank/DDBJ databases">
        <title>Genomic Encyclopedia of Type Strains, Phase IV (KMG-IV): sequencing the most valuable type-strain genomes for metagenomic binning, comparative biology and taxonomic classification.</title>
        <authorList>
            <person name="Goeker M."/>
        </authorList>
    </citation>
    <scope>NUCLEOTIDE SEQUENCE [LARGE SCALE GENOMIC DNA]</scope>
    <source>
        <strain evidence="3 4">DSM 1709</strain>
    </source>
</reference>
<dbReference type="Pfam" id="PF09350">
    <property type="entry name" value="DJC28_CD"/>
    <property type="match status" value="1"/>
</dbReference>
<dbReference type="EMBL" id="SLXD01000022">
    <property type="protein sequence ID" value="TCO97382.1"/>
    <property type="molecule type" value="Genomic_DNA"/>
</dbReference>
<accession>A0A4R2MEM1</accession>
<dbReference type="OrthoDB" id="9798476at2"/>
<organism evidence="3 4">
    <name type="scientific">Rubrivivax gelatinosus</name>
    <name type="common">Rhodocyclus gelatinosus</name>
    <name type="synonym">Rhodopseudomonas gelatinosa</name>
    <dbReference type="NCBI Taxonomy" id="28068"/>
    <lineage>
        <taxon>Bacteria</taxon>
        <taxon>Pseudomonadati</taxon>
        <taxon>Pseudomonadota</taxon>
        <taxon>Betaproteobacteria</taxon>
        <taxon>Burkholderiales</taxon>
        <taxon>Sphaerotilaceae</taxon>
        <taxon>Rubrivivax</taxon>
    </lineage>
</organism>
<dbReference type="Proteomes" id="UP000295106">
    <property type="component" value="Unassembled WGS sequence"/>
</dbReference>
<dbReference type="RefSeq" id="WP_132649660.1">
    <property type="nucleotide sequence ID" value="NZ_CP181386.1"/>
</dbReference>
<comment type="caution">
    <text evidence="3">The sequence shown here is derived from an EMBL/GenBank/DDBJ whole genome shotgun (WGS) entry which is preliminary data.</text>
</comment>
<proteinExistence type="predicted"/>
<dbReference type="InterPro" id="IPR018961">
    <property type="entry name" value="DnaJ_homolog_subfam-C_membr-28"/>
</dbReference>
<dbReference type="AlphaFoldDB" id="A0A4R2MEM1"/>